<dbReference type="EMBL" id="JACJVJ010000001">
    <property type="protein sequence ID" value="MBC2776088.1"/>
    <property type="molecule type" value="Genomic_DNA"/>
</dbReference>
<dbReference type="AlphaFoldDB" id="A0A842HQR5"/>
<evidence type="ECO:0000313" key="5">
    <source>
        <dbReference type="Proteomes" id="UP000564378"/>
    </source>
</evidence>
<dbReference type="InterPro" id="IPR050832">
    <property type="entry name" value="Bact_Acetyltransf"/>
</dbReference>
<accession>A0A842HQR5</accession>
<evidence type="ECO:0000259" key="3">
    <source>
        <dbReference type="PROSITE" id="PS51186"/>
    </source>
</evidence>
<organism evidence="4 5">
    <name type="scientific">Parasphingopyxis marina</name>
    <dbReference type="NCBI Taxonomy" id="2761622"/>
    <lineage>
        <taxon>Bacteria</taxon>
        <taxon>Pseudomonadati</taxon>
        <taxon>Pseudomonadota</taxon>
        <taxon>Alphaproteobacteria</taxon>
        <taxon>Sphingomonadales</taxon>
        <taxon>Sphingomonadaceae</taxon>
        <taxon>Parasphingopyxis</taxon>
    </lineage>
</organism>
<dbReference type="Pfam" id="PF00583">
    <property type="entry name" value="Acetyltransf_1"/>
    <property type="match status" value="1"/>
</dbReference>
<evidence type="ECO:0000313" key="4">
    <source>
        <dbReference type="EMBL" id="MBC2776088.1"/>
    </source>
</evidence>
<dbReference type="PROSITE" id="PS51186">
    <property type="entry name" value="GNAT"/>
    <property type="match status" value="1"/>
</dbReference>
<keyword evidence="5" id="KW-1185">Reference proteome</keyword>
<dbReference type="GO" id="GO:0016747">
    <property type="term" value="F:acyltransferase activity, transferring groups other than amino-acyl groups"/>
    <property type="evidence" value="ECO:0007669"/>
    <property type="project" value="InterPro"/>
</dbReference>
<dbReference type="PANTHER" id="PTHR43877:SF5">
    <property type="entry name" value="BLL8307 PROTEIN"/>
    <property type="match status" value="1"/>
</dbReference>
<protein>
    <submittedName>
        <fullName evidence="4">GNAT family N-acetyltransferase</fullName>
    </submittedName>
</protein>
<evidence type="ECO:0000256" key="2">
    <source>
        <dbReference type="ARBA" id="ARBA00023315"/>
    </source>
</evidence>
<reference evidence="4 5" key="1">
    <citation type="submission" date="2020-08" db="EMBL/GenBank/DDBJ databases">
        <title>Draft genome sequence of Parasphingopyxis sp. GrpM-11.</title>
        <authorList>
            <person name="Oh J."/>
            <person name="Roh D.-H."/>
        </authorList>
    </citation>
    <scope>NUCLEOTIDE SEQUENCE [LARGE SCALE GENOMIC DNA]</scope>
    <source>
        <strain evidence="4 5">GrpM-11</strain>
    </source>
</reference>
<gene>
    <name evidence="4" type="ORF">H6P80_00510</name>
</gene>
<dbReference type="Gene3D" id="3.40.630.30">
    <property type="match status" value="1"/>
</dbReference>
<evidence type="ECO:0000256" key="1">
    <source>
        <dbReference type="ARBA" id="ARBA00022679"/>
    </source>
</evidence>
<dbReference type="Proteomes" id="UP000564378">
    <property type="component" value="Unassembled WGS sequence"/>
</dbReference>
<comment type="caution">
    <text evidence="4">The sequence shown here is derived from an EMBL/GenBank/DDBJ whole genome shotgun (WGS) entry which is preliminary data.</text>
</comment>
<feature type="domain" description="N-acetyltransferase" evidence="3">
    <location>
        <begin position="1"/>
        <end position="153"/>
    </location>
</feature>
<keyword evidence="1 4" id="KW-0808">Transferase</keyword>
<dbReference type="SUPFAM" id="SSF55729">
    <property type="entry name" value="Acyl-CoA N-acyltransferases (Nat)"/>
    <property type="match status" value="1"/>
</dbReference>
<dbReference type="CDD" id="cd04301">
    <property type="entry name" value="NAT_SF"/>
    <property type="match status" value="1"/>
</dbReference>
<dbReference type="RefSeq" id="WP_185799404.1">
    <property type="nucleotide sequence ID" value="NZ_JACJVJ010000001.1"/>
</dbReference>
<dbReference type="PANTHER" id="PTHR43877">
    <property type="entry name" value="AMINOALKYLPHOSPHONATE N-ACETYLTRANSFERASE-RELATED-RELATED"/>
    <property type="match status" value="1"/>
</dbReference>
<dbReference type="InterPro" id="IPR016181">
    <property type="entry name" value="Acyl_CoA_acyltransferase"/>
</dbReference>
<keyword evidence="2" id="KW-0012">Acyltransferase</keyword>
<sequence length="154" mass="17219">MAEFEIREDDLSGVEITALLEFHLAEMMRHSPIESVHAMPVARLRQPDVTFWSAWQGGALAGCGAMKALEPDHGELKSMRTAPEFLRRGVAEAVLLHMIAEARRRGYARLSLETGRPAPFHPAHALYRKHGFEECPPFADYGPDAFSMCMTRAL</sequence>
<proteinExistence type="predicted"/>
<name>A0A842HQR5_9SPHN</name>
<dbReference type="InterPro" id="IPR000182">
    <property type="entry name" value="GNAT_dom"/>
</dbReference>